<evidence type="ECO:0000256" key="3">
    <source>
        <dbReference type="ARBA" id="ARBA00023125"/>
    </source>
</evidence>
<reference evidence="6 7" key="1">
    <citation type="submission" date="2024-08" db="EMBL/GenBank/DDBJ databases">
        <title>Insights into the chromosomal genome structure of Flemingia macrophylla.</title>
        <authorList>
            <person name="Ding Y."/>
            <person name="Zhao Y."/>
            <person name="Bi W."/>
            <person name="Wu M."/>
            <person name="Zhao G."/>
            <person name="Gong Y."/>
            <person name="Li W."/>
            <person name="Zhang P."/>
        </authorList>
    </citation>
    <scope>NUCLEOTIDE SEQUENCE [LARGE SCALE GENOMIC DNA]</scope>
    <source>
        <strain evidence="6">DYQJB</strain>
        <tissue evidence="6">Leaf</tissue>
    </source>
</reference>
<dbReference type="CDD" id="cd10017">
    <property type="entry name" value="B3_DNA"/>
    <property type="match status" value="1"/>
</dbReference>
<organism evidence="6 7">
    <name type="scientific">Flemingia macrophylla</name>
    <dbReference type="NCBI Taxonomy" id="520843"/>
    <lineage>
        <taxon>Eukaryota</taxon>
        <taxon>Viridiplantae</taxon>
        <taxon>Streptophyta</taxon>
        <taxon>Embryophyta</taxon>
        <taxon>Tracheophyta</taxon>
        <taxon>Spermatophyta</taxon>
        <taxon>Magnoliopsida</taxon>
        <taxon>eudicotyledons</taxon>
        <taxon>Gunneridae</taxon>
        <taxon>Pentapetalae</taxon>
        <taxon>rosids</taxon>
        <taxon>fabids</taxon>
        <taxon>Fabales</taxon>
        <taxon>Fabaceae</taxon>
        <taxon>Papilionoideae</taxon>
        <taxon>50 kb inversion clade</taxon>
        <taxon>NPAAA clade</taxon>
        <taxon>indigoferoid/millettioid clade</taxon>
        <taxon>Phaseoleae</taxon>
        <taxon>Flemingia</taxon>
    </lineage>
</organism>
<name>A0ABD1MN33_9FABA</name>
<dbReference type="SUPFAM" id="SSF101936">
    <property type="entry name" value="DNA-binding pseudobarrel domain"/>
    <property type="match status" value="1"/>
</dbReference>
<evidence type="ECO:0000313" key="7">
    <source>
        <dbReference type="Proteomes" id="UP001603857"/>
    </source>
</evidence>
<dbReference type="GO" id="GO:0003677">
    <property type="term" value="F:DNA binding"/>
    <property type="evidence" value="ECO:0007669"/>
    <property type="project" value="UniProtKB-KW"/>
</dbReference>
<keyword evidence="2" id="KW-0805">Transcription regulation</keyword>
<dbReference type="AlphaFoldDB" id="A0ABD1MN33"/>
<keyword evidence="3" id="KW-0238">DNA-binding</keyword>
<keyword evidence="4" id="KW-0804">Transcription</keyword>
<evidence type="ECO:0000256" key="1">
    <source>
        <dbReference type="ARBA" id="ARBA00004123"/>
    </source>
</evidence>
<comment type="subcellular location">
    <subcellularLocation>
        <location evidence="1">Nucleus</location>
    </subcellularLocation>
</comment>
<evidence type="ECO:0000256" key="5">
    <source>
        <dbReference type="ARBA" id="ARBA00023242"/>
    </source>
</evidence>
<evidence type="ECO:0008006" key="8">
    <source>
        <dbReference type="Google" id="ProtNLM"/>
    </source>
</evidence>
<proteinExistence type="predicted"/>
<dbReference type="InterPro" id="IPR005508">
    <property type="entry name" value="At2g31720-like"/>
</dbReference>
<dbReference type="EMBL" id="JBGMDY010000004">
    <property type="protein sequence ID" value="KAL2337223.1"/>
    <property type="molecule type" value="Genomic_DNA"/>
</dbReference>
<dbReference type="Proteomes" id="UP001603857">
    <property type="component" value="Unassembled WGS sequence"/>
</dbReference>
<evidence type="ECO:0000313" key="6">
    <source>
        <dbReference type="EMBL" id="KAL2337223.1"/>
    </source>
</evidence>
<sequence>MDHREQHKVGEGLIENEQTAIRLLGIMTQEKDPHKWHETLFGKSLIQEESLSSSSLSCIPTMEEDVETLVYLVTALREEKGKSLIEGSSPMVPSNILSQELPSNLPPLESLKGCVLECGKPLQKQLQSSDVKVDQNRIFLNKKHVEECFIPLLRNDENIQEGIQACVYDMHGNDYNMGFKKWAKKYNVLNHEWKIFIQNHELQKDDLVTVWIFRHSISNKINFVLEYEKIER</sequence>
<accession>A0ABD1MN33</accession>
<dbReference type="GO" id="GO:0005634">
    <property type="term" value="C:nucleus"/>
    <property type="evidence" value="ECO:0007669"/>
    <property type="project" value="UniProtKB-SubCell"/>
</dbReference>
<evidence type="ECO:0000256" key="4">
    <source>
        <dbReference type="ARBA" id="ARBA00023163"/>
    </source>
</evidence>
<evidence type="ECO:0000256" key="2">
    <source>
        <dbReference type="ARBA" id="ARBA00023015"/>
    </source>
</evidence>
<comment type="caution">
    <text evidence="6">The sequence shown here is derived from an EMBL/GenBank/DDBJ whole genome shotgun (WGS) entry which is preliminary data.</text>
</comment>
<protein>
    <recommendedName>
        <fullName evidence="8">TF-B3 domain-containing protein</fullName>
    </recommendedName>
</protein>
<dbReference type="InterPro" id="IPR003340">
    <property type="entry name" value="B3_DNA-bd"/>
</dbReference>
<dbReference type="InterPro" id="IPR015300">
    <property type="entry name" value="DNA-bd_pseudobarrel_sf"/>
</dbReference>
<keyword evidence="5" id="KW-0539">Nucleus</keyword>
<dbReference type="PANTHER" id="PTHR31541">
    <property type="entry name" value="B3 DOMAIN PLANT PROTEIN-RELATED"/>
    <property type="match status" value="1"/>
</dbReference>
<keyword evidence="7" id="KW-1185">Reference proteome</keyword>
<gene>
    <name evidence="6" type="ORF">Fmac_011669</name>
</gene>
<dbReference type="Gene3D" id="2.40.330.10">
    <property type="entry name" value="DNA-binding pseudobarrel domain"/>
    <property type="match status" value="1"/>
</dbReference>
<dbReference type="PANTHER" id="PTHR31541:SF28">
    <property type="entry name" value="TF-B3 DOMAIN-CONTAINING PROTEIN"/>
    <property type="match status" value="1"/>
</dbReference>